<name>A0AAW7PV84_9BACT</name>
<organism evidence="1 2">
    <name type="scientific">Aliarcobacter butzleri</name>
    <dbReference type="NCBI Taxonomy" id="28197"/>
    <lineage>
        <taxon>Bacteria</taxon>
        <taxon>Pseudomonadati</taxon>
        <taxon>Campylobacterota</taxon>
        <taxon>Epsilonproteobacteria</taxon>
        <taxon>Campylobacterales</taxon>
        <taxon>Arcobacteraceae</taxon>
        <taxon>Aliarcobacter</taxon>
    </lineage>
</organism>
<reference evidence="1" key="1">
    <citation type="submission" date="2022-12" db="EMBL/GenBank/DDBJ databases">
        <authorList>
            <person name="Uljanovas D."/>
        </authorList>
    </citation>
    <scope>NUCLEOTIDE SEQUENCE</scope>
    <source>
        <strain evidence="1">RCM69</strain>
    </source>
</reference>
<sequence length="311" mass="37012">MKAIELYNELEPTFKLIVQGYNLFDKYQTDKHRKIVTSFHRNILDGNESEERIKYEQENIKANQDDYFTLLKFAIEDEEEEKVDLYTNVYKYIRDNQHLEKSLKRFLLKAAKDIPFSAVELLPKIYIHQKYHTKLKNLNDYLQSLYKSNDYETSILENYKLINNGRGAFGPIQYNVSKKYFTLIIDVFFGKENIIPEKYGIEVWKNKHAIILSEDVFGEEEPIPLIKKILYENSIQYEVLTYQNIDFNNYSYIICVVTNSNYDSVNNFKLDNLQYNTIIKKVTLSNNFPNSEVFNLTKNDDINRFKEVFSD</sequence>
<dbReference type="Proteomes" id="UP001170288">
    <property type="component" value="Unassembled WGS sequence"/>
</dbReference>
<protein>
    <submittedName>
        <fullName evidence="1">Uncharacterized protein</fullName>
    </submittedName>
</protein>
<evidence type="ECO:0000313" key="1">
    <source>
        <dbReference type="EMBL" id="MDN5069543.1"/>
    </source>
</evidence>
<dbReference type="RefSeq" id="WP_301371897.1">
    <property type="nucleotide sequence ID" value="NZ_JAPZCX010000001.1"/>
</dbReference>
<proteinExistence type="predicted"/>
<dbReference type="EMBL" id="JAPZCX010000001">
    <property type="protein sequence ID" value="MDN5069543.1"/>
    <property type="molecule type" value="Genomic_DNA"/>
</dbReference>
<reference evidence="1" key="2">
    <citation type="journal article" date="2023" name="Microorganisms">
        <title>Genomic Characterization of Arcobacter butzleri Strains Isolated from Various Sources in Lithuania.</title>
        <authorList>
            <person name="Uljanovas D."/>
            <person name="Golz G."/>
            <person name="Fleischmann S."/>
            <person name="Kudirkiene E."/>
            <person name="Kasetiene N."/>
            <person name="Grineviciene A."/>
            <person name="Tamuleviciene E."/>
            <person name="Aksomaitiene J."/>
            <person name="Alter T."/>
            <person name="Malakauskas M."/>
        </authorList>
    </citation>
    <scope>NUCLEOTIDE SEQUENCE</scope>
    <source>
        <strain evidence="1">RCM69</strain>
    </source>
</reference>
<dbReference type="AlphaFoldDB" id="A0AAW7PV84"/>
<comment type="caution">
    <text evidence="1">The sequence shown here is derived from an EMBL/GenBank/DDBJ whole genome shotgun (WGS) entry which is preliminary data.</text>
</comment>
<evidence type="ECO:0000313" key="2">
    <source>
        <dbReference type="Proteomes" id="UP001170288"/>
    </source>
</evidence>
<gene>
    <name evidence="1" type="ORF">O8C76_00695</name>
</gene>
<accession>A0AAW7PV84</accession>